<evidence type="ECO:0000313" key="1">
    <source>
        <dbReference type="EMBL" id="VAW32938.1"/>
    </source>
</evidence>
<name>A0A3B0UPY5_9ZZZZ</name>
<sequence length="66" mass="7509">MVAMQYDLPNEAAQPFMQVLYEFLALGKPLDSAIVEARLGLDLDFMDSPYWGIPVLFMRSPDGNIW</sequence>
<organism evidence="1">
    <name type="scientific">hydrothermal vent metagenome</name>
    <dbReference type="NCBI Taxonomy" id="652676"/>
    <lineage>
        <taxon>unclassified sequences</taxon>
        <taxon>metagenomes</taxon>
        <taxon>ecological metagenomes</taxon>
    </lineage>
</organism>
<protein>
    <submittedName>
        <fullName evidence="1">Uncharacterized protein</fullName>
    </submittedName>
</protein>
<dbReference type="EMBL" id="UOEU01000407">
    <property type="protein sequence ID" value="VAW32938.1"/>
    <property type="molecule type" value="Genomic_DNA"/>
</dbReference>
<dbReference type="AlphaFoldDB" id="A0A3B0UPY5"/>
<gene>
    <name evidence="1" type="ORF">MNBD_CHLOROFLEXI01-1826</name>
</gene>
<accession>A0A3B0UPY5</accession>
<proteinExistence type="predicted"/>
<reference evidence="1" key="1">
    <citation type="submission" date="2018-06" db="EMBL/GenBank/DDBJ databases">
        <authorList>
            <person name="Zhirakovskaya E."/>
        </authorList>
    </citation>
    <scope>NUCLEOTIDE SEQUENCE</scope>
</reference>